<dbReference type="OrthoDB" id="2428204at2759"/>
<dbReference type="SMART" id="SM00060">
    <property type="entry name" value="FN3"/>
    <property type="match status" value="1"/>
</dbReference>
<sequence length="924" mass="103851">INMEGLTVLDIAVMTNNIPMAKMLLSKGARESPVFQKGECRLQRLESLVTEAEKNVIDLTAIVLNGSSGNSNISPVQLKETEKQLGHWEFRHRLLKRMKAGYNYAKPPEAPTNVQLEVTSSSSLRVSFAEPQSHNGAVVTKYKVQWSTSDSFVPLSGEAIVEDLTHLEYELSDLAKGSPYYVRVCAWNVKGYGSYSCSNPPSATASSWQEVNDVPSRLEGKVASLYTLYCQVKKSRPPDSTEMKDVLNKESDSPMQKKRISIKSFFNSTPKFQKCVKRGVYMACLLYCKDKILVTSDELLPIIEVDEMFSGPTVHTDLFWLLRISCMWEEVKILKQDMEKTSSARSTFRCKLLQAIVSLQTGLGIQDLGQFFHQPIRDTNSSIILTVVNHIRDPRLVTLGSSKWVTLGKLARRQSLLTHDLTDANSLLVNAVPDMVLYHQVSRICLPRGLYLGYVKLQASIEVLKVLVMNKAPNCVPHVKIRDCPNVTRDEWEWLLKSDRFVENMNYAQASFQQLLTDAIKKLFAQLDLPEDTITKHRIYDLEVLELSPSVAMILVLPSIEDVCIVPGYPDSLAKKADCSFLPVQIFESIHMQAYKPEFFSMYARLSTVVEMDGILAHQGHREAFSTEELSKTKEQVEVTKQLQQNLDKIWKCARWIRDITSYARNREKKAGIGLSYVFLSNTVSSNKCISVSDTMQKPLRLNIGQNSYLSTSTTDFLQSGRLSDSSDQRCIAKFYDPNEETPHSSDIISIGRASIRHQDKDATFYLSSSESTPSHCSTPQNRFSTSSLSSMSSSSSTTAMEYAQSQNSSFAIIKVHAMYDTGLNKNVNMKLHITEQTTSRDIINLIVRHLNTIVKKKGKGNYAYSEESLNNFCLVIKLPDHEQVLTDDCRLLCLGELLQTAKICVTILGTVFSTQDMGQATVV</sequence>
<evidence type="ECO:0000256" key="3">
    <source>
        <dbReference type="SAM" id="MobiDB-lite"/>
    </source>
</evidence>
<dbReference type="InterPro" id="IPR003961">
    <property type="entry name" value="FN3_dom"/>
</dbReference>
<accession>A0A8S3ZF22</accession>
<feature type="non-terminal residue" evidence="5">
    <location>
        <position position="1"/>
    </location>
</feature>
<evidence type="ECO:0000256" key="2">
    <source>
        <dbReference type="SAM" id="Coils"/>
    </source>
</evidence>
<dbReference type="PROSITE" id="PS50297">
    <property type="entry name" value="ANK_REP_REGION"/>
    <property type="match status" value="1"/>
</dbReference>
<feature type="repeat" description="ANK" evidence="1">
    <location>
        <begin position="4"/>
        <end position="29"/>
    </location>
</feature>
<dbReference type="GO" id="GO:0005819">
    <property type="term" value="C:spindle"/>
    <property type="evidence" value="ECO:0007669"/>
    <property type="project" value="TreeGrafter"/>
</dbReference>
<proteinExistence type="predicted"/>
<keyword evidence="1" id="KW-0040">ANK repeat</keyword>
<reference evidence="5" key="1">
    <citation type="submission" date="2021-04" db="EMBL/GenBank/DDBJ databases">
        <authorList>
            <consortium name="Molecular Ecology Group"/>
        </authorList>
    </citation>
    <scope>NUCLEOTIDE SEQUENCE</scope>
</reference>
<dbReference type="PROSITE" id="PS50853">
    <property type="entry name" value="FN3"/>
    <property type="match status" value="1"/>
</dbReference>
<dbReference type="Proteomes" id="UP000678393">
    <property type="component" value="Unassembled WGS sequence"/>
</dbReference>
<feature type="domain" description="Fibronectin type-III" evidence="4">
    <location>
        <begin position="110"/>
        <end position="207"/>
    </location>
</feature>
<evidence type="ECO:0000259" key="4">
    <source>
        <dbReference type="PROSITE" id="PS50853"/>
    </source>
</evidence>
<evidence type="ECO:0000256" key="1">
    <source>
        <dbReference type="PROSITE-ProRule" id="PRU00023"/>
    </source>
</evidence>
<dbReference type="AlphaFoldDB" id="A0A8S3ZF22"/>
<dbReference type="PANTHER" id="PTHR21437">
    <property type="entry name" value="WIDE AWAKE"/>
    <property type="match status" value="1"/>
</dbReference>
<evidence type="ECO:0000313" key="5">
    <source>
        <dbReference type="EMBL" id="CAG5128164.1"/>
    </source>
</evidence>
<organism evidence="5 6">
    <name type="scientific">Candidula unifasciata</name>
    <dbReference type="NCBI Taxonomy" id="100452"/>
    <lineage>
        <taxon>Eukaryota</taxon>
        <taxon>Metazoa</taxon>
        <taxon>Spiralia</taxon>
        <taxon>Lophotrochozoa</taxon>
        <taxon>Mollusca</taxon>
        <taxon>Gastropoda</taxon>
        <taxon>Heterobranchia</taxon>
        <taxon>Euthyneura</taxon>
        <taxon>Panpulmonata</taxon>
        <taxon>Eupulmonata</taxon>
        <taxon>Stylommatophora</taxon>
        <taxon>Helicina</taxon>
        <taxon>Helicoidea</taxon>
        <taxon>Geomitridae</taxon>
        <taxon>Candidula</taxon>
    </lineage>
</organism>
<dbReference type="GO" id="GO:0000132">
    <property type="term" value="P:establishment of mitotic spindle orientation"/>
    <property type="evidence" value="ECO:0007669"/>
    <property type="project" value="TreeGrafter"/>
</dbReference>
<comment type="caution">
    <text evidence="5">The sequence shown here is derived from an EMBL/GenBank/DDBJ whole genome shotgun (WGS) entry which is preliminary data.</text>
</comment>
<dbReference type="SUPFAM" id="SSF49265">
    <property type="entry name" value="Fibronectin type III"/>
    <property type="match status" value="1"/>
</dbReference>
<feature type="coiled-coil region" evidence="2">
    <location>
        <begin position="35"/>
        <end position="62"/>
    </location>
</feature>
<dbReference type="PROSITE" id="PS50088">
    <property type="entry name" value="ANK_REPEAT"/>
    <property type="match status" value="1"/>
</dbReference>
<dbReference type="GO" id="GO:0061172">
    <property type="term" value="P:regulation of establishment of bipolar cell polarity"/>
    <property type="evidence" value="ECO:0007669"/>
    <property type="project" value="TreeGrafter"/>
</dbReference>
<dbReference type="PANTHER" id="PTHR21437:SF1">
    <property type="entry name" value="WIDE AWAKE"/>
    <property type="match status" value="1"/>
</dbReference>
<protein>
    <recommendedName>
        <fullName evidence="4">Fibronectin type-III domain-containing protein</fullName>
    </recommendedName>
</protein>
<dbReference type="InterPro" id="IPR013783">
    <property type="entry name" value="Ig-like_fold"/>
</dbReference>
<dbReference type="Gene3D" id="2.60.40.10">
    <property type="entry name" value="Immunoglobulins"/>
    <property type="match status" value="1"/>
</dbReference>
<dbReference type="InterPro" id="IPR036116">
    <property type="entry name" value="FN3_sf"/>
</dbReference>
<dbReference type="CDD" id="cd00063">
    <property type="entry name" value="FN3"/>
    <property type="match status" value="1"/>
</dbReference>
<dbReference type="InterPro" id="IPR039269">
    <property type="entry name" value="ANKFN1"/>
</dbReference>
<name>A0A8S3ZF22_9EUPU</name>
<keyword evidence="6" id="KW-1185">Reference proteome</keyword>
<gene>
    <name evidence="5" type="ORF">CUNI_LOCUS13722</name>
</gene>
<dbReference type="EMBL" id="CAJHNH020002957">
    <property type="protein sequence ID" value="CAG5128164.1"/>
    <property type="molecule type" value="Genomic_DNA"/>
</dbReference>
<evidence type="ECO:0000313" key="6">
    <source>
        <dbReference type="Proteomes" id="UP000678393"/>
    </source>
</evidence>
<keyword evidence="2" id="KW-0175">Coiled coil</keyword>
<feature type="region of interest" description="Disordered" evidence="3">
    <location>
        <begin position="768"/>
        <end position="791"/>
    </location>
</feature>
<dbReference type="Pfam" id="PF00041">
    <property type="entry name" value="fn3"/>
    <property type="match status" value="1"/>
</dbReference>
<dbReference type="InterPro" id="IPR002110">
    <property type="entry name" value="Ankyrin_rpt"/>
</dbReference>